<feature type="transmembrane region" description="Helical" evidence="10">
    <location>
        <begin position="12"/>
        <end position="32"/>
    </location>
</feature>
<evidence type="ECO:0000256" key="4">
    <source>
        <dbReference type="ARBA" id="ARBA00022475"/>
    </source>
</evidence>
<evidence type="ECO:0000313" key="13">
    <source>
        <dbReference type="Proteomes" id="UP000277214"/>
    </source>
</evidence>
<keyword evidence="7 10" id="KW-1133">Transmembrane helix</keyword>
<dbReference type="GO" id="GO:0140359">
    <property type="term" value="F:ABC-type transporter activity"/>
    <property type="evidence" value="ECO:0007669"/>
    <property type="project" value="InterPro"/>
</dbReference>
<gene>
    <name evidence="12" type="primary">yhhJ</name>
    <name evidence="12" type="ORF">NCTC8272_04717</name>
</gene>
<evidence type="ECO:0000256" key="10">
    <source>
        <dbReference type="SAM" id="Phobius"/>
    </source>
</evidence>
<feature type="domain" description="ABC-2 type transporter transmembrane" evidence="11">
    <location>
        <begin position="1"/>
        <end position="89"/>
    </location>
</feature>
<dbReference type="FunFam" id="3.40.1710.10:FF:000003">
    <property type="entry name" value="ABC transporter permease"/>
    <property type="match status" value="1"/>
</dbReference>
<keyword evidence="6 10" id="KW-0812">Transmembrane</keyword>
<feature type="transmembrane region" description="Helical" evidence="10">
    <location>
        <begin position="39"/>
        <end position="60"/>
    </location>
</feature>
<feature type="transmembrane region" description="Helical" evidence="10">
    <location>
        <begin position="353"/>
        <end position="372"/>
    </location>
</feature>
<dbReference type="AlphaFoldDB" id="A0A447PV84"/>
<sequence>MFGVPLKGSFLTLTLAALLYVIIATGLGLLISTFMKSQIAAIFGTSIITLIPATQFSGMIDPVASLEGPGRWIGEIYPTSHFLTIARGTFSKALDLSDLWPLFMPLLIAVPVGDGSEHSAAEKTGGVMRGLRNIYNLGVKELRSLLGDKAMLSLIVFAFTISVYSSATVLPGSLHLAPIAIADMDQSQLSNRIVNSFYRPWFLPPEMITATEMDAGLDAGRYTFAVNIPPNFQRDVLAGRQPDIQVNVDATRMSQAFTGNSYIQNIISGEVNSFVARARGDNVQPVSLEIRMRFNPNLDPAWFGGVDGDYQQHYHAGDSADRIGADPRARTRHGLEHLLVMPVTPFEIMMAKVWSMGLVVLVVSGLSLMLMVKGVLGVPIEGSIPLFMLGVALSLFATTSIGIFMGTIARSMPQLGLLMILVLLPLQMLSGGSTPRESMPQAVQDIIADHCRRRILSALPRRFFIAAQV</sequence>
<feature type="domain" description="ABC-2 type transporter transmembrane" evidence="11">
    <location>
        <begin position="330"/>
        <end position="444"/>
    </location>
</feature>
<evidence type="ECO:0000256" key="8">
    <source>
        <dbReference type="ARBA" id="ARBA00023136"/>
    </source>
</evidence>
<keyword evidence="8 10" id="KW-0472">Membrane</keyword>
<organism evidence="12 13">
    <name type="scientific">Salmonella enterica I</name>
    <dbReference type="NCBI Taxonomy" id="59201"/>
    <lineage>
        <taxon>Bacteria</taxon>
        <taxon>Pseudomonadati</taxon>
        <taxon>Pseudomonadota</taxon>
        <taxon>Gammaproteobacteria</taxon>
        <taxon>Enterobacterales</taxon>
        <taxon>Enterobacteriaceae</taxon>
        <taxon>Salmonella</taxon>
    </lineage>
</organism>
<evidence type="ECO:0000259" key="11">
    <source>
        <dbReference type="Pfam" id="PF01061"/>
    </source>
</evidence>
<comment type="similarity">
    <text evidence="2">Belongs to the ABC-2 integral membrane protein family.</text>
</comment>
<dbReference type="InterPro" id="IPR051449">
    <property type="entry name" value="ABC-2_transporter_component"/>
</dbReference>
<proteinExistence type="inferred from homology"/>
<evidence type="ECO:0000256" key="5">
    <source>
        <dbReference type="ARBA" id="ARBA00022519"/>
    </source>
</evidence>
<keyword evidence="3" id="KW-0813">Transport</keyword>
<name>A0A447PV84_SALET</name>
<evidence type="ECO:0000256" key="2">
    <source>
        <dbReference type="ARBA" id="ARBA00007783"/>
    </source>
</evidence>
<feature type="transmembrane region" description="Helical" evidence="10">
    <location>
        <begin position="150"/>
        <end position="170"/>
    </location>
</feature>
<evidence type="ECO:0000256" key="7">
    <source>
        <dbReference type="ARBA" id="ARBA00022989"/>
    </source>
</evidence>
<dbReference type="PANTHER" id="PTHR30294">
    <property type="entry name" value="MEMBRANE COMPONENT OF ABC TRANSPORTER YHHJ-RELATED"/>
    <property type="match status" value="1"/>
</dbReference>
<feature type="transmembrane region" description="Helical" evidence="10">
    <location>
        <begin position="384"/>
        <end position="408"/>
    </location>
</feature>
<protein>
    <recommendedName>
        <fullName evidence="9">Inner membrane transport permease YhhJ</fullName>
    </recommendedName>
</protein>
<evidence type="ECO:0000313" key="12">
    <source>
        <dbReference type="EMBL" id="VEA42987.1"/>
    </source>
</evidence>
<evidence type="ECO:0000256" key="1">
    <source>
        <dbReference type="ARBA" id="ARBA00004429"/>
    </source>
</evidence>
<dbReference type="Pfam" id="PF01061">
    <property type="entry name" value="ABC2_membrane"/>
    <property type="match status" value="2"/>
</dbReference>
<reference evidence="12 13" key="1">
    <citation type="submission" date="2018-12" db="EMBL/GenBank/DDBJ databases">
        <authorList>
            <consortium name="Pathogen Informatics"/>
        </authorList>
    </citation>
    <scope>NUCLEOTIDE SEQUENCE [LARGE SCALE GENOMIC DNA]</scope>
    <source>
        <strain evidence="12 13">NCTC8272</strain>
    </source>
</reference>
<accession>A0A447PV84</accession>
<dbReference type="Proteomes" id="UP000277214">
    <property type="component" value="Chromosome 1"/>
</dbReference>
<dbReference type="InterPro" id="IPR013525">
    <property type="entry name" value="ABC2_TM"/>
</dbReference>
<evidence type="ECO:0000256" key="9">
    <source>
        <dbReference type="ARBA" id="ARBA00073609"/>
    </source>
</evidence>
<comment type="subcellular location">
    <subcellularLocation>
        <location evidence="1">Cell inner membrane</location>
        <topology evidence="1">Multi-pass membrane protein</topology>
    </subcellularLocation>
</comment>
<evidence type="ECO:0000256" key="6">
    <source>
        <dbReference type="ARBA" id="ARBA00022692"/>
    </source>
</evidence>
<dbReference type="PANTHER" id="PTHR30294:SF47">
    <property type="entry name" value="INNER MEMBRANE TRANSPORT PERMEASE YHHJ"/>
    <property type="match status" value="1"/>
</dbReference>
<dbReference type="EMBL" id="LR134149">
    <property type="protein sequence ID" value="VEA42987.1"/>
    <property type="molecule type" value="Genomic_DNA"/>
</dbReference>
<evidence type="ECO:0000256" key="3">
    <source>
        <dbReference type="ARBA" id="ARBA00022448"/>
    </source>
</evidence>
<dbReference type="GO" id="GO:0005886">
    <property type="term" value="C:plasma membrane"/>
    <property type="evidence" value="ECO:0007669"/>
    <property type="project" value="UniProtKB-SubCell"/>
</dbReference>
<keyword evidence="5" id="KW-0997">Cell inner membrane</keyword>
<keyword evidence="4" id="KW-1003">Cell membrane</keyword>
<dbReference type="Gene3D" id="3.40.1710.10">
    <property type="entry name" value="abc type-2 transporter like domain"/>
    <property type="match status" value="1"/>
</dbReference>